<keyword evidence="3 13" id="KW-0540">Nuclease</keyword>
<dbReference type="FunFam" id="3.30.420.10:FF:000002">
    <property type="entry name" value="Crossover junction endodeoxyribonuclease RuvC"/>
    <property type="match status" value="1"/>
</dbReference>
<keyword evidence="2 13" id="KW-0963">Cytoplasm</keyword>
<dbReference type="PANTHER" id="PTHR30194:SF3">
    <property type="entry name" value="CROSSOVER JUNCTION ENDODEOXYRIBONUCLEASE RUVC"/>
    <property type="match status" value="1"/>
</dbReference>
<feature type="binding site" evidence="13">
    <location>
        <position position="152"/>
    </location>
    <ligand>
        <name>Mg(2+)</name>
        <dbReference type="ChEBI" id="CHEBI:18420"/>
        <label>1</label>
    </ligand>
</feature>
<dbReference type="GO" id="GO:0006310">
    <property type="term" value="P:DNA recombination"/>
    <property type="evidence" value="ECO:0007669"/>
    <property type="project" value="UniProtKB-UniRule"/>
</dbReference>
<feature type="active site" evidence="13">
    <location>
        <position position="16"/>
    </location>
</feature>
<evidence type="ECO:0000256" key="4">
    <source>
        <dbReference type="ARBA" id="ARBA00022723"/>
    </source>
</evidence>
<comment type="cofactor">
    <cofactor evidence="13">
        <name>Mg(2+)</name>
        <dbReference type="ChEBI" id="CHEBI:18420"/>
    </cofactor>
    <text evidence="13">Binds 2 Mg(2+) ion per subunit.</text>
</comment>
<dbReference type="Gene3D" id="3.30.420.10">
    <property type="entry name" value="Ribonuclease H-like superfamily/Ribonuclease H"/>
    <property type="match status" value="1"/>
</dbReference>
<dbReference type="GO" id="GO:0048476">
    <property type="term" value="C:Holliday junction resolvase complex"/>
    <property type="evidence" value="ECO:0007669"/>
    <property type="project" value="UniProtKB-UniRule"/>
</dbReference>
<dbReference type="EC" id="3.1.21.10" evidence="13 14"/>
<dbReference type="Pfam" id="PF02075">
    <property type="entry name" value="RuvC"/>
    <property type="match status" value="1"/>
</dbReference>
<evidence type="ECO:0000256" key="10">
    <source>
        <dbReference type="ARBA" id="ARBA00023172"/>
    </source>
</evidence>
<accession>A0A518CJZ6</accession>
<gene>
    <name evidence="13 15" type="primary">ruvC</name>
    <name evidence="15" type="ORF">Pla110_12690</name>
</gene>
<evidence type="ECO:0000256" key="8">
    <source>
        <dbReference type="ARBA" id="ARBA00022842"/>
    </source>
</evidence>
<dbReference type="NCBIfam" id="TIGR00228">
    <property type="entry name" value="ruvC"/>
    <property type="match status" value="1"/>
</dbReference>
<evidence type="ECO:0000256" key="11">
    <source>
        <dbReference type="ARBA" id="ARBA00023204"/>
    </source>
</evidence>
<keyword evidence="10 13" id="KW-0233">DNA recombination</keyword>
<dbReference type="PROSITE" id="PS01321">
    <property type="entry name" value="RUVC"/>
    <property type="match status" value="1"/>
</dbReference>
<keyword evidence="8 13" id="KW-0460">Magnesium</keyword>
<dbReference type="GO" id="GO:0006281">
    <property type="term" value="P:DNA repair"/>
    <property type="evidence" value="ECO:0007669"/>
    <property type="project" value="UniProtKB-UniRule"/>
</dbReference>
<keyword evidence="9 13" id="KW-0238">DNA-binding</keyword>
<comment type="function">
    <text evidence="13">The RuvA-RuvB-RuvC complex processes Holliday junction (HJ) DNA during genetic recombination and DNA repair. Endonuclease that resolves HJ intermediates. Cleaves cruciform DNA by making single-stranded nicks across the HJ at symmetrical positions within the homologous arms, yielding a 5'-phosphate and a 3'-hydroxyl group; requires a central core of homology in the junction. The consensus cleavage sequence is 5'-(A/T)TT(C/G)-3'. Cleavage occurs on the 3'-side of the TT dinucleotide at the point of strand exchange. HJ branch migration catalyzed by RuvA-RuvB allows RuvC to scan DNA until it finds its consensus sequence, where it cleaves and resolves the cruciform DNA.</text>
</comment>
<dbReference type="Proteomes" id="UP000317178">
    <property type="component" value="Chromosome"/>
</dbReference>
<evidence type="ECO:0000313" key="15">
    <source>
        <dbReference type="EMBL" id="QDU79558.1"/>
    </source>
</evidence>
<dbReference type="PANTHER" id="PTHR30194">
    <property type="entry name" value="CROSSOVER JUNCTION ENDODEOXYRIBONUCLEASE RUVC"/>
    <property type="match status" value="1"/>
</dbReference>
<keyword evidence="11 13" id="KW-0234">DNA repair</keyword>
<dbReference type="KEGG" id="plon:Pla110_12690"/>
<proteinExistence type="inferred from homology"/>
<dbReference type="RefSeq" id="WP_231742932.1">
    <property type="nucleotide sequence ID" value="NZ_CP036281.1"/>
</dbReference>
<sequence>MNQPVQPKPIRYLGIDPGLNRTGYSLLQVPPGGRQPILLEGGIIRSTASLTLAERVVEIGTGLEEILEEFEPDMMGIEQVFTAFKNPKSALMLAHARGAILYVAASRQMTIVHYTPTQIKKMLTGSGKASKEQIQHAVTFELKLEQIPEPNDVADATAVALCLFHSLKFAA</sequence>
<evidence type="ECO:0000256" key="9">
    <source>
        <dbReference type="ARBA" id="ARBA00023125"/>
    </source>
</evidence>
<reference evidence="15 16" key="1">
    <citation type="submission" date="2019-02" db="EMBL/GenBank/DDBJ databases">
        <title>Deep-cultivation of Planctomycetes and their phenomic and genomic characterization uncovers novel biology.</title>
        <authorList>
            <person name="Wiegand S."/>
            <person name="Jogler M."/>
            <person name="Boedeker C."/>
            <person name="Pinto D."/>
            <person name="Vollmers J."/>
            <person name="Rivas-Marin E."/>
            <person name="Kohn T."/>
            <person name="Peeters S.H."/>
            <person name="Heuer A."/>
            <person name="Rast P."/>
            <person name="Oberbeckmann S."/>
            <person name="Bunk B."/>
            <person name="Jeske O."/>
            <person name="Meyerdierks A."/>
            <person name="Storesund J.E."/>
            <person name="Kallscheuer N."/>
            <person name="Luecker S."/>
            <person name="Lage O.M."/>
            <person name="Pohl T."/>
            <person name="Merkel B.J."/>
            <person name="Hornburger P."/>
            <person name="Mueller R.-W."/>
            <person name="Bruemmer F."/>
            <person name="Labrenz M."/>
            <person name="Spormann A.M."/>
            <person name="Op den Camp H."/>
            <person name="Overmann J."/>
            <person name="Amann R."/>
            <person name="Jetten M.S.M."/>
            <person name="Mascher T."/>
            <person name="Medema M.H."/>
            <person name="Devos D.P."/>
            <person name="Kaster A.-K."/>
            <person name="Ovreas L."/>
            <person name="Rohde M."/>
            <person name="Galperin M.Y."/>
            <person name="Jogler C."/>
        </authorList>
    </citation>
    <scope>NUCLEOTIDE SEQUENCE [LARGE SCALE GENOMIC DNA]</scope>
    <source>
        <strain evidence="15 16">Pla110</strain>
    </source>
</reference>
<dbReference type="GO" id="GO:0003677">
    <property type="term" value="F:DNA binding"/>
    <property type="evidence" value="ECO:0007669"/>
    <property type="project" value="UniProtKB-KW"/>
</dbReference>
<evidence type="ECO:0000256" key="3">
    <source>
        <dbReference type="ARBA" id="ARBA00022722"/>
    </source>
</evidence>
<protein>
    <recommendedName>
        <fullName evidence="13 14">Crossover junction endodeoxyribonuclease RuvC</fullName>
        <ecNumber evidence="13 14">3.1.21.10</ecNumber>
    </recommendedName>
    <alternativeName>
        <fullName evidence="13">Holliday junction nuclease RuvC</fullName>
    </alternativeName>
    <alternativeName>
        <fullName evidence="13">Holliday junction resolvase RuvC</fullName>
    </alternativeName>
</protein>
<dbReference type="InterPro" id="IPR036397">
    <property type="entry name" value="RNaseH_sf"/>
</dbReference>
<comment type="similarity">
    <text evidence="1 13">Belongs to the RuvC family.</text>
</comment>
<dbReference type="GO" id="GO:0000287">
    <property type="term" value="F:magnesium ion binding"/>
    <property type="evidence" value="ECO:0007669"/>
    <property type="project" value="UniProtKB-UniRule"/>
</dbReference>
<comment type="catalytic activity">
    <reaction evidence="12 13">
        <text>Endonucleolytic cleavage at a junction such as a reciprocal single-stranded crossover between two homologous DNA duplexes (Holliday junction).</text>
        <dbReference type="EC" id="3.1.21.10"/>
    </reaction>
</comment>
<keyword evidence="7 13" id="KW-0378">Hydrolase</keyword>
<feature type="binding site" evidence="13">
    <location>
        <position position="78"/>
    </location>
    <ligand>
        <name>Mg(2+)</name>
        <dbReference type="ChEBI" id="CHEBI:18420"/>
        <label>2</label>
    </ligand>
</feature>
<comment type="subunit">
    <text evidence="13">Homodimer which binds Holliday junction (HJ) DNA. The HJ becomes 2-fold symmetrical on binding to RuvC with unstacked arms; it has a different conformation from HJ DNA in complex with RuvA. In the full resolvosome a probable DNA-RuvA(4)-RuvB(12)-RuvC(2) complex forms which resolves the HJ.</text>
</comment>
<evidence type="ECO:0000256" key="13">
    <source>
        <dbReference type="HAMAP-Rule" id="MF_00034"/>
    </source>
</evidence>
<keyword evidence="6 13" id="KW-0227">DNA damage</keyword>
<evidence type="ECO:0000256" key="1">
    <source>
        <dbReference type="ARBA" id="ARBA00009518"/>
    </source>
</evidence>
<keyword evidence="16" id="KW-1185">Reference proteome</keyword>
<dbReference type="InterPro" id="IPR012337">
    <property type="entry name" value="RNaseH-like_sf"/>
</dbReference>
<keyword evidence="5 13" id="KW-0255">Endonuclease</keyword>
<feature type="binding site" evidence="13">
    <location>
        <position position="16"/>
    </location>
    <ligand>
        <name>Mg(2+)</name>
        <dbReference type="ChEBI" id="CHEBI:18420"/>
        <label>1</label>
    </ligand>
</feature>
<dbReference type="PRINTS" id="PR00696">
    <property type="entry name" value="RSOLVASERUVC"/>
</dbReference>
<dbReference type="HAMAP" id="MF_00034">
    <property type="entry name" value="RuvC"/>
    <property type="match status" value="1"/>
</dbReference>
<dbReference type="AlphaFoldDB" id="A0A518CJZ6"/>
<evidence type="ECO:0000256" key="12">
    <source>
        <dbReference type="ARBA" id="ARBA00029354"/>
    </source>
</evidence>
<dbReference type="EMBL" id="CP036281">
    <property type="protein sequence ID" value="QDU79558.1"/>
    <property type="molecule type" value="Genomic_DNA"/>
</dbReference>
<evidence type="ECO:0000256" key="2">
    <source>
        <dbReference type="ARBA" id="ARBA00022490"/>
    </source>
</evidence>
<evidence type="ECO:0000256" key="14">
    <source>
        <dbReference type="NCBIfam" id="TIGR00228"/>
    </source>
</evidence>
<dbReference type="GO" id="GO:0008821">
    <property type="term" value="F:crossover junction DNA endonuclease activity"/>
    <property type="evidence" value="ECO:0007669"/>
    <property type="project" value="UniProtKB-UniRule"/>
</dbReference>
<dbReference type="SUPFAM" id="SSF53098">
    <property type="entry name" value="Ribonuclease H-like"/>
    <property type="match status" value="1"/>
</dbReference>
<evidence type="ECO:0000256" key="7">
    <source>
        <dbReference type="ARBA" id="ARBA00022801"/>
    </source>
</evidence>
<evidence type="ECO:0000313" key="16">
    <source>
        <dbReference type="Proteomes" id="UP000317178"/>
    </source>
</evidence>
<evidence type="ECO:0000256" key="6">
    <source>
        <dbReference type="ARBA" id="ARBA00022763"/>
    </source>
</evidence>
<name>A0A518CJZ6_9PLAN</name>
<dbReference type="CDD" id="cd16962">
    <property type="entry name" value="RuvC"/>
    <property type="match status" value="1"/>
</dbReference>
<dbReference type="InterPro" id="IPR020563">
    <property type="entry name" value="X-over_junc_endoDNase_Mg_BS"/>
</dbReference>
<keyword evidence="4 13" id="KW-0479">Metal-binding</keyword>
<comment type="subcellular location">
    <subcellularLocation>
        <location evidence="13">Cytoplasm</location>
    </subcellularLocation>
</comment>
<dbReference type="GO" id="GO:0005737">
    <property type="term" value="C:cytoplasm"/>
    <property type="evidence" value="ECO:0007669"/>
    <property type="project" value="UniProtKB-SubCell"/>
</dbReference>
<organism evidence="15 16">
    <name type="scientific">Polystyrenella longa</name>
    <dbReference type="NCBI Taxonomy" id="2528007"/>
    <lineage>
        <taxon>Bacteria</taxon>
        <taxon>Pseudomonadati</taxon>
        <taxon>Planctomycetota</taxon>
        <taxon>Planctomycetia</taxon>
        <taxon>Planctomycetales</taxon>
        <taxon>Planctomycetaceae</taxon>
        <taxon>Polystyrenella</taxon>
    </lineage>
</organism>
<feature type="active site" evidence="13">
    <location>
        <position position="152"/>
    </location>
</feature>
<dbReference type="InterPro" id="IPR002176">
    <property type="entry name" value="X-over_junc_endoDNase_RuvC"/>
</dbReference>
<feature type="active site" evidence="13">
    <location>
        <position position="78"/>
    </location>
</feature>
<evidence type="ECO:0000256" key="5">
    <source>
        <dbReference type="ARBA" id="ARBA00022759"/>
    </source>
</evidence>